<comment type="caution">
    <text evidence="5">The sequence shown here is derived from an EMBL/GenBank/DDBJ whole genome shotgun (WGS) entry which is preliminary data.</text>
</comment>
<evidence type="ECO:0000256" key="4">
    <source>
        <dbReference type="ARBA" id="ARBA00023004"/>
    </source>
</evidence>
<proteinExistence type="inferred from homology"/>
<keyword evidence="3" id="KW-0479">Metal-binding</keyword>
<evidence type="ECO:0000256" key="2">
    <source>
        <dbReference type="ARBA" id="ARBA00022617"/>
    </source>
</evidence>
<keyword evidence="6" id="KW-1185">Reference proteome</keyword>
<dbReference type="Proteomes" id="UP000275267">
    <property type="component" value="Unassembled WGS sequence"/>
</dbReference>
<evidence type="ECO:0000313" key="5">
    <source>
        <dbReference type="EMBL" id="RLM58953.1"/>
    </source>
</evidence>
<evidence type="ECO:0000256" key="1">
    <source>
        <dbReference type="ARBA" id="ARBA00010617"/>
    </source>
</evidence>
<gene>
    <name evidence="5" type="ORF">C2845_PM18G10080</name>
</gene>
<dbReference type="SUPFAM" id="SSF48264">
    <property type="entry name" value="Cytochrome P450"/>
    <property type="match status" value="1"/>
</dbReference>
<accession>A0A3L6PKU6</accession>
<dbReference type="GO" id="GO:0005506">
    <property type="term" value="F:iron ion binding"/>
    <property type="evidence" value="ECO:0007669"/>
    <property type="project" value="InterPro"/>
</dbReference>
<dbReference type="GO" id="GO:0016705">
    <property type="term" value="F:oxidoreductase activity, acting on paired donors, with incorporation or reduction of molecular oxygen"/>
    <property type="evidence" value="ECO:0007669"/>
    <property type="project" value="InterPro"/>
</dbReference>
<dbReference type="InterPro" id="IPR001128">
    <property type="entry name" value="Cyt_P450"/>
</dbReference>
<reference evidence="6" key="1">
    <citation type="journal article" date="2019" name="Nat. Commun.">
        <title>The genome of broomcorn millet.</title>
        <authorList>
            <person name="Zou C."/>
            <person name="Miki D."/>
            <person name="Li D."/>
            <person name="Tang Q."/>
            <person name="Xiao L."/>
            <person name="Rajput S."/>
            <person name="Deng P."/>
            <person name="Jia W."/>
            <person name="Huang R."/>
            <person name="Zhang M."/>
            <person name="Sun Y."/>
            <person name="Hu J."/>
            <person name="Fu X."/>
            <person name="Schnable P.S."/>
            <person name="Li F."/>
            <person name="Zhang H."/>
            <person name="Feng B."/>
            <person name="Zhu X."/>
            <person name="Liu R."/>
            <person name="Schnable J.C."/>
            <person name="Zhu J.-K."/>
            <person name="Zhang H."/>
        </authorList>
    </citation>
    <scope>NUCLEOTIDE SEQUENCE [LARGE SCALE GENOMIC DNA]</scope>
</reference>
<comment type="similarity">
    <text evidence="1">Belongs to the cytochrome P450 family.</text>
</comment>
<evidence type="ECO:0000313" key="6">
    <source>
        <dbReference type="Proteomes" id="UP000275267"/>
    </source>
</evidence>
<organism evidence="5 6">
    <name type="scientific">Panicum miliaceum</name>
    <name type="common">Proso millet</name>
    <name type="synonym">Broomcorn millet</name>
    <dbReference type="NCBI Taxonomy" id="4540"/>
    <lineage>
        <taxon>Eukaryota</taxon>
        <taxon>Viridiplantae</taxon>
        <taxon>Streptophyta</taxon>
        <taxon>Embryophyta</taxon>
        <taxon>Tracheophyta</taxon>
        <taxon>Spermatophyta</taxon>
        <taxon>Magnoliopsida</taxon>
        <taxon>Liliopsida</taxon>
        <taxon>Poales</taxon>
        <taxon>Poaceae</taxon>
        <taxon>PACMAD clade</taxon>
        <taxon>Panicoideae</taxon>
        <taxon>Panicodae</taxon>
        <taxon>Paniceae</taxon>
        <taxon>Panicinae</taxon>
        <taxon>Panicum</taxon>
        <taxon>Panicum sect. Panicum</taxon>
    </lineage>
</organism>
<keyword evidence="2" id="KW-0349">Heme</keyword>
<dbReference type="Pfam" id="PF00067">
    <property type="entry name" value="p450"/>
    <property type="match status" value="1"/>
</dbReference>
<dbReference type="STRING" id="4540.A0A3L6PKU6"/>
<dbReference type="InterPro" id="IPR050529">
    <property type="entry name" value="CYP450_sterol_14alpha_dmase"/>
</dbReference>
<dbReference type="EMBL" id="PQIB02000017">
    <property type="protein sequence ID" value="RLM58953.1"/>
    <property type="molecule type" value="Genomic_DNA"/>
</dbReference>
<dbReference type="GO" id="GO:0004497">
    <property type="term" value="F:monooxygenase activity"/>
    <property type="evidence" value="ECO:0007669"/>
    <property type="project" value="InterPro"/>
</dbReference>
<evidence type="ECO:0000256" key="3">
    <source>
        <dbReference type="ARBA" id="ARBA00022723"/>
    </source>
</evidence>
<name>A0A3L6PKU6_PANMI</name>
<dbReference type="OrthoDB" id="1055148at2759"/>
<dbReference type="GO" id="GO:0020037">
    <property type="term" value="F:heme binding"/>
    <property type="evidence" value="ECO:0007669"/>
    <property type="project" value="InterPro"/>
</dbReference>
<dbReference type="Gene3D" id="1.10.630.10">
    <property type="entry name" value="Cytochrome P450"/>
    <property type="match status" value="2"/>
</dbReference>
<dbReference type="PANTHER" id="PTHR24304:SF2">
    <property type="entry name" value="24-HYDROXYCHOLESTEROL 7-ALPHA-HYDROXYLASE"/>
    <property type="match status" value="1"/>
</dbReference>
<dbReference type="AlphaFoldDB" id="A0A3L6PKU6"/>
<protein>
    <submittedName>
        <fullName evidence="5">Uncharacterized protein</fullName>
    </submittedName>
</protein>
<dbReference type="InterPro" id="IPR036396">
    <property type="entry name" value="Cyt_P450_sf"/>
</dbReference>
<keyword evidence="4" id="KW-0408">Iron</keyword>
<sequence>MRRQWAAASPCGDRHRRSRLISIKDWSLRLVMVRSLSSLCPCLARRLAMASISPPELSRIASTSMRRNHRLDTSTWTGARLLNHKQCLEAAIKEQQQIMKKYGGHTDYNTLLDMSTLHRCLKEALRMCMTQGRFGPGREEDRAGGKFSYTASSGGRHACPGEACAYMQVKVIWSHLLRNFELKLVSSFPARDRLVGGCPRAYRGSDGELQEADAS</sequence>
<dbReference type="PANTHER" id="PTHR24304">
    <property type="entry name" value="CYTOCHROME P450 FAMILY 7"/>
    <property type="match status" value="1"/>
</dbReference>